<evidence type="ECO:0000313" key="3">
    <source>
        <dbReference type="Proteomes" id="UP001161438"/>
    </source>
</evidence>
<dbReference type="Proteomes" id="UP001161438">
    <property type="component" value="Chromosome 16"/>
</dbReference>
<reference evidence="2" key="1">
    <citation type="submission" date="2022-10" db="EMBL/GenBank/DDBJ databases">
        <authorList>
            <person name="Byrne P K."/>
        </authorList>
    </citation>
    <scope>NUCLEOTIDE SEQUENCE</scope>
    <source>
        <strain evidence="2">IFO1815</strain>
    </source>
</reference>
<feature type="compositionally biased region" description="Polar residues" evidence="1">
    <location>
        <begin position="378"/>
        <end position="398"/>
    </location>
</feature>
<feature type="region of interest" description="Disordered" evidence="1">
    <location>
        <begin position="367"/>
        <end position="425"/>
    </location>
</feature>
<evidence type="ECO:0000256" key="1">
    <source>
        <dbReference type="SAM" id="MobiDB-lite"/>
    </source>
</evidence>
<proteinExistence type="predicted"/>
<dbReference type="RefSeq" id="XP_056080051.1">
    <property type="nucleotide sequence ID" value="XM_056226321.1"/>
</dbReference>
<keyword evidence="3" id="KW-1185">Reference proteome</keyword>
<dbReference type="AlphaFoldDB" id="A0AA35NES9"/>
<gene>
    <name evidence="2" type="primary">SMKI16G2310</name>
    <name evidence="2" type="ORF">SMKI_16G2310</name>
</gene>
<organism evidence="2 3">
    <name type="scientific">Saccharomyces mikatae IFO 1815</name>
    <dbReference type="NCBI Taxonomy" id="226126"/>
    <lineage>
        <taxon>Eukaryota</taxon>
        <taxon>Fungi</taxon>
        <taxon>Dikarya</taxon>
        <taxon>Ascomycota</taxon>
        <taxon>Saccharomycotina</taxon>
        <taxon>Saccharomycetes</taxon>
        <taxon>Saccharomycetales</taxon>
        <taxon>Saccharomycetaceae</taxon>
        <taxon>Saccharomyces</taxon>
    </lineage>
</organism>
<dbReference type="GeneID" id="80921859"/>
<sequence>MVEGDSYVETLDSMIEIFKDYKPGSITLENITRLCQTLGLESFTEELSNELSRLSTASKIIVIDVDYNKKQDRIQDVKLVLASNFDNFDYFNQRDGKQEKFNILLNSLTNYPDLKAFHSNLKFLYLLDAYSHIESESSSHNNASADKSIDSSNNSLNNQGKLDLFKYFTELSHYIRQYFQDNLWDFTVRTNLNDKFGIYILTQDQNGKEVPLAKVYLDENKSNSQYRFYEYIYSQETKSWINESAENFSNGISLVMEISANTQKNNYTDLIWFPEDFISSELIIEKVSSSSNSPSSPPIIDLFSNNNYNSKIHLMNDFTTKLINIKKFDISNDNLDLIAEILKWVQWSRIVLQNVFKLVSTPNSKLNSPEFEADHSAPFSNLNKDKTSTASNTEPISKTNRHGSVVEASRRRRSSTNKSKRPSITEAMMLKEEGLQQFNLHEILSEPVIEEENGDGIKEQSATTNGGSGLRFTASVSNQENGETDNTMDNQSVPQRTNSEYNGAPAGEVDIEMKDVSSKAKEADSSVLQLIVSEDRIILDNISECNLYDDVTCWNRFVEKFQNIVS</sequence>
<evidence type="ECO:0000313" key="2">
    <source>
        <dbReference type="EMBL" id="CAI4036934.1"/>
    </source>
</evidence>
<feature type="compositionally biased region" description="Basic residues" evidence="1">
    <location>
        <begin position="410"/>
        <end position="421"/>
    </location>
</feature>
<name>A0AA35NES9_SACMI</name>
<protein>
    <recommendedName>
        <fullName evidence="4">Mediator of RNA polymerase II transcription subunit 1</fullName>
    </recommendedName>
</protein>
<feature type="region of interest" description="Disordered" evidence="1">
    <location>
        <begin position="452"/>
        <end position="473"/>
    </location>
</feature>
<evidence type="ECO:0008006" key="4">
    <source>
        <dbReference type="Google" id="ProtNLM"/>
    </source>
</evidence>
<accession>A0AA35NES9</accession>
<dbReference type="EMBL" id="OX365772">
    <property type="protein sequence ID" value="CAI4036934.1"/>
    <property type="molecule type" value="Genomic_DNA"/>
</dbReference>